<evidence type="ECO:0000256" key="1">
    <source>
        <dbReference type="SAM" id="SignalP"/>
    </source>
</evidence>
<accession>A0A9D7XMA2</accession>
<reference evidence="2 3" key="1">
    <citation type="submission" date="2020-10" db="EMBL/GenBank/DDBJ databases">
        <title>Connecting structure to function with the recovery of over 1000 high-quality activated sludge metagenome-assembled genomes encoding full-length rRNA genes using long-read sequencing.</title>
        <authorList>
            <person name="Singleton C.M."/>
            <person name="Petriglieri F."/>
            <person name="Kristensen J.M."/>
            <person name="Kirkegaard R.H."/>
            <person name="Michaelsen T.Y."/>
            <person name="Andersen M.H."/>
            <person name="Karst S.M."/>
            <person name="Dueholm M.S."/>
            <person name="Nielsen P.H."/>
            <person name="Albertsen M."/>
        </authorList>
    </citation>
    <scope>NUCLEOTIDE SEQUENCE [LARGE SCALE GENOMIC DNA]</scope>
    <source>
        <strain evidence="2">Ribe_18-Q3-R11-54_MAXAC.273</strain>
    </source>
</reference>
<evidence type="ECO:0008006" key="4">
    <source>
        <dbReference type="Google" id="ProtNLM"/>
    </source>
</evidence>
<proteinExistence type="predicted"/>
<keyword evidence="1" id="KW-0732">Signal</keyword>
<feature type="chain" id="PRO_5038361543" description="Lipoprotein" evidence="1">
    <location>
        <begin position="21"/>
        <end position="238"/>
    </location>
</feature>
<comment type="caution">
    <text evidence="2">The sequence shown here is derived from an EMBL/GenBank/DDBJ whole genome shotgun (WGS) entry which is preliminary data.</text>
</comment>
<dbReference type="AlphaFoldDB" id="A0A9D7XMA2"/>
<evidence type="ECO:0000313" key="3">
    <source>
        <dbReference type="Proteomes" id="UP000808337"/>
    </source>
</evidence>
<dbReference type="PROSITE" id="PS51257">
    <property type="entry name" value="PROKAR_LIPOPROTEIN"/>
    <property type="match status" value="1"/>
</dbReference>
<dbReference type="EMBL" id="JADKGY010000001">
    <property type="protein sequence ID" value="MBK9980950.1"/>
    <property type="molecule type" value="Genomic_DNA"/>
</dbReference>
<feature type="signal peptide" evidence="1">
    <location>
        <begin position="1"/>
        <end position="20"/>
    </location>
</feature>
<organism evidence="2 3">
    <name type="scientific">Candidatus Opimibacter skivensis</name>
    <dbReference type="NCBI Taxonomy" id="2982028"/>
    <lineage>
        <taxon>Bacteria</taxon>
        <taxon>Pseudomonadati</taxon>
        <taxon>Bacteroidota</taxon>
        <taxon>Saprospiria</taxon>
        <taxon>Saprospirales</taxon>
        <taxon>Saprospiraceae</taxon>
        <taxon>Candidatus Opimibacter</taxon>
    </lineage>
</organism>
<gene>
    <name evidence="2" type="ORF">IPP15_00760</name>
</gene>
<dbReference type="Proteomes" id="UP000808337">
    <property type="component" value="Unassembled WGS sequence"/>
</dbReference>
<protein>
    <recommendedName>
        <fullName evidence="4">Lipoprotein</fullName>
    </recommendedName>
</protein>
<evidence type="ECO:0000313" key="2">
    <source>
        <dbReference type="EMBL" id="MBK9980950.1"/>
    </source>
</evidence>
<sequence length="238" mass="27423">MYKFIFFISMFLLITFITSCDDPISPAPINDLTCESNLIDLDTIKLDPASVDFVSYTGTEVLVFKNTLGDEAKFKPLYGPLSHVFYPMHFKIECMSGDTNHYTFIQEQYAVSKKCDKLNLQFYLNLLARNSFVVPLFNDEFSLILHTPPLDHFIDTAVTIRIVTSLKGNPDMPDPTHIYLASYKFTSDTTLLNVPFHDVYYTYKTSHGLLPSLFYTKELGMVAFQDLDDVMWVFDRFE</sequence>
<name>A0A9D7XMA2_9BACT</name>